<name>A0A6N6JJM0_9RHOB</name>
<keyword evidence="1" id="KW-0472">Membrane</keyword>
<keyword evidence="3" id="KW-1185">Reference proteome</keyword>
<accession>A0A6N6JJM0</accession>
<sequence length="71" mass="7300">MDLLITIGALVTLAGLGGLIWCIIKVTRAKKSGLDDAALRDVMQSTVALNLAALFMSAIGLAMVVTGIVLS</sequence>
<gene>
    <name evidence="2" type="ORF">KIN_31140</name>
</gene>
<dbReference type="OrthoDB" id="7875737at2"/>
<keyword evidence="1" id="KW-1133">Transmembrane helix</keyword>
<feature type="transmembrane region" description="Helical" evidence="1">
    <location>
        <begin position="47"/>
        <end position="70"/>
    </location>
</feature>
<keyword evidence="1" id="KW-0812">Transmembrane</keyword>
<organism evidence="2 3">
    <name type="scientific">Litoreibacter roseus</name>
    <dbReference type="NCBI Taxonomy" id="2601869"/>
    <lineage>
        <taxon>Bacteria</taxon>
        <taxon>Pseudomonadati</taxon>
        <taxon>Pseudomonadota</taxon>
        <taxon>Alphaproteobacteria</taxon>
        <taxon>Rhodobacterales</taxon>
        <taxon>Roseobacteraceae</taxon>
        <taxon>Litoreibacter</taxon>
    </lineage>
</organism>
<dbReference type="EMBL" id="BLJE01000003">
    <property type="protein sequence ID" value="GFE66040.1"/>
    <property type="molecule type" value="Genomic_DNA"/>
</dbReference>
<dbReference type="Proteomes" id="UP000436822">
    <property type="component" value="Unassembled WGS sequence"/>
</dbReference>
<evidence type="ECO:0000313" key="3">
    <source>
        <dbReference type="Proteomes" id="UP000436822"/>
    </source>
</evidence>
<feature type="transmembrane region" description="Helical" evidence="1">
    <location>
        <begin position="6"/>
        <end position="26"/>
    </location>
</feature>
<protein>
    <submittedName>
        <fullName evidence="2">Uncharacterized protein</fullName>
    </submittedName>
</protein>
<evidence type="ECO:0000313" key="2">
    <source>
        <dbReference type="EMBL" id="GFE66040.1"/>
    </source>
</evidence>
<reference evidence="2 3" key="1">
    <citation type="submission" date="2019-12" db="EMBL/GenBank/DDBJ databases">
        <title>Litoreibacter badius sp. nov., a novel bacteriochlorophyll a-containing bacterium in the genus Litoreibacter.</title>
        <authorList>
            <person name="Kanamuro M."/>
            <person name="Takabe Y."/>
            <person name="Mori K."/>
            <person name="Takaichi S."/>
            <person name="Hanada S."/>
        </authorList>
    </citation>
    <scope>NUCLEOTIDE SEQUENCE [LARGE SCALE GENOMIC DNA]</scope>
    <source>
        <strain evidence="2 3">K6</strain>
    </source>
</reference>
<dbReference type="AlphaFoldDB" id="A0A6N6JJM0"/>
<dbReference type="RefSeq" id="WP_159808678.1">
    <property type="nucleotide sequence ID" value="NZ_BLJE01000003.1"/>
</dbReference>
<proteinExistence type="predicted"/>
<evidence type="ECO:0000256" key="1">
    <source>
        <dbReference type="SAM" id="Phobius"/>
    </source>
</evidence>
<comment type="caution">
    <text evidence="2">The sequence shown here is derived from an EMBL/GenBank/DDBJ whole genome shotgun (WGS) entry which is preliminary data.</text>
</comment>